<sequence>MIWNWQFDGPIEKNSPILKRLTIGKPNESMNNFLKEAKALFHCYNQENSCFRIKGFTQDPLSMQYYIITRYAENGGLRQYLRENTSLSWEDQLYILWDISLDFERIHKTGLIHRDIHADNILHTGKVAHLDYGTKVHDGVAYIPDFGFSIAAHSDNNTEELGNLWCHSLHRPRSA</sequence>
<dbReference type="InterPro" id="IPR001245">
    <property type="entry name" value="Ser-Thr/Tyr_kinase_cat_dom"/>
</dbReference>
<dbReference type="InterPro" id="IPR050167">
    <property type="entry name" value="Ser_Thr_protein_kinase"/>
</dbReference>
<organism evidence="2 3">
    <name type="scientific">Rhizophagus irregularis</name>
    <dbReference type="NCBI Taxonomy" id="588596"/>
    <lineage>
        <taxon>Eukaryota</taxon>
        <taxon>Fungi</taxon>
        <taxon>Fungi incertae sedis</taxon>
        <taxon>Mucoromycota</taxon>
        <taxon>Glomeromycotina</taxon>
        <taxon>Glomeromycetes</taxon>
        <taxon>Glomerales</taxon>
        <taxon>Glomeraceae</taxon>
        <taxon>Rhizophagus</taxon>
    </lineage>
</organism>
<name>A0A2N1NR06_9GLOM</name>
<dbReference type="GO" id="GO:0005524">
    <property type="term" value="F:ATP binding"/>
    <property type="evidence" value="ECO:0007669"/>
    <property type="project" value="InterPro"/>
</dbReference>
<accession>A0A2N1NR06</accession>
<proteinExistence type="predicted"/>
<dbReference type="GO" id="GO:0007165">
    <property type="term" value="P:signal transduction"/>
    <property type="evidence" value="ECO:0007669"/>
    <property type="project" value="TreeGrafter"/>
</dbReference>
<reference evidence="2 3" key="2">
    <citation type="submission" date="2017-10" db="EMBL/GenBank/DDBJ databases">
        <title>Extensive intraspecific genome diversity in a model arbuscular mycorrhizal fungus.</title>
        <authorList>
            <person name="Chen E.C.H."/>
            <person name="Morin E."/>
            <person name="Baudet D."/>
            <person name="Noel J."/>
            <person name="Ndikumana S."/>
            <person name="Charron P."/>
            <person name="St-Onge C."/>
            <person name="Giorgi J."/>
            <person name="Grigoriev I.V."/>
            <person name="Roux C."/>
            <person name="Martin F.M."/>
            <person name="Corradi N."/>
        </authorList>
    </citation>
    <scope>NUCLEOTIDE SEQUENCE [LARGE SCALE GENOMIC DNA]</scope>
    <source>
        <strain evidence="2 3">C2</strain>
    </source>
</reference>
<dbReference type="Proteomes" id="UP000233469">
    <property type="component" value="Unassembled WGS sequence"/>
</dbReference>
<dbReference type="InterPro" id="IPR000719">
    <property type="entry name" value="Prot_kinase_dom"/>
</dbReference>
<protein>
    <recommendedName>
        <fullName evidence="1">Protein kinase domain-containing protein</fullName>
    </recommendedName>
</protein>
<dbReference type="VEuPathDB" id="FungiDB:FUN_010087"/>
<dbReference type="EMBL" id="LLXL01000191">
    <property type="protein sequence ID" value="PKK76320.1"/>
    <property type="molecule type" value="Genomic_DNA"/>
</dbReference>
<dbReference type="GO" id="GO:0005737">
    <property type="term" value="C:cytoplasm"/>
    <property type="evidence" value="ECO:0007669"/>
    <property type="project" value="TreeGrafter"/>
</dbReference>
<dbReference type="Gene3D" id="1.10.510.10">
    <property type="entry name" value="Transferase(Phosphotransferase) domain 1"/>
    <property type="match status" value="1"/>
</dbReference>
<gene>
    <name evidence="2" type="ORF">RhiirC2_772648</name>
</gene>
<evidence type="ECO:0000313" key="2">
    <source>
        <dbReference type="EMBL" id="PKK76320.1"/>
    </source>
</evidence>
<dbReference type="InterPro" id="IPR011009">
    <property type="entry name" value="Kinase-like_dom_sf"/>
</dbReference>
<dbReference type="PANTHER" id="PTHR23257">
    <property type="entry name" value="SERINE-THREONINE PROTEIN KINASE"/>
    <property type="match status" value="1"/>
</dbReference>
<dbReference type="PROSITE" id="PS50011">
    <property type="entry name" value="PROTEIN_KINASE_DOM"/>
    <property type="match status" value="1"/>
</dbReference>
<dbReference type="GO" id="GO:0004672">
    <property type="term" value="F:protein kinase activity"/>
    <property type="evidence" value="ECO:0007669"/>
    <property type="project" value="InterPro"/>
</dbReference>
<dbReference type="PANTHER" id="PTHR23257:SF963">
    <property type="entry name" value="AT08303P"/>
    <property type="match status" value="1"/>
</dbReference>
<evidence type="ECO:0000313" key="3">
    <source>
        <dbReference type="Proteomes" id="UP000233469"/>
    </source>
</evidence>
<dbReference type="SUPFAM" id="SSF56112">
    <property type="entry name" value="Protein kinase-like (PK-like)"/>
    <property type="match status" value="1"/>
</dbReference>
<reference evidence="2 3" key="1">
    <citation type="submission" date="2016-04" db="EMBL/GenBank/DDBJ databases">
        <title>Genome analyses suggest a sexual origin of heterokaryosis in a supposedly ancient asexual fungus.</title>
        <authorList>
            <person name="Ropars J."/>
            <person name="Sedzielewska K."/>
            <person name="Noel J."/>
            <person name="Charron P."/>
            <person name="Farinelli L."/>
            <person name="Marton T."/>
            <person name="Kruger M."/>
            <person name="Pelin A."/>
            <person name="Brachmann A."/>
            <person name="Corradi N."/>
        </authorList>
    </citation>
    <scope>NUCLEOTIDE SEQUENCE [LARGE SCALE GENOMIC DNA]</scope>
    <source>
        <strain evidence="2 3">C2</strain>
    </source>
</reference>
<dbReference type="Pfam" id="PF07714">
    <property type="entry name" value="PK_Tyr_Ser-Thr"/>
    <property type="match status" value="1"/>
</dbReference>
<dbReference type="AlphaFoldDB" id="A0A2N1NR06"/>
<feature type="domain" description="Protein kinase" evidence="1">
    <location>
        <begin position="1"/>
        <end position="175"/>
    </location>
</feature>
<evidence type="ECO:0000259" key="1">
    <source>
        <dbReference type="PROSITE" id="PS50011"/>
    </source>
</evidence>
<comment type="caution">
    <text evidence="2">The sequence shown here is derived from an EMBL/GenBank/DDBJ whole genome shotgun (WGS) entry which is preliminary data.</text>
</comment>